<sequence>TNRSDPDSSPHAAESEDSNYGSNIEGTNEFENVYDRQIVLAGHLPTCAVEDAPRIARIGTESNAGAEGEAQHMPAPQEGNFPGSKYFTVKLKESVFIPARCQTMFFVPIAARAGTECYVAPGESAMEKNLYNDFLVAHSIVQVSKNRTIPVMCVNPLPYEVEIEPDQYFIRVCALQPEQHDANLAPDHCSPACVSTSSSTHSSTNELVISNYFQDSGLESPPDEEFIEESYQTPLPTMQTPEQLISNADISHLPNKQQAKARKLLLKHSKLFDNSTLPCVTDYEAHIYLKDYTPIWVPQFRLPQVQVDFLQKEVLKMEERGIIEKSSAPFNFPCIITPKPRRNAHDPIQWRKVLDLRKLNGVVEVTCLAALPKVPDILESLSGKQYFTTLDLCSAFHTLPLAEDSRDFISFTVPGLGRYRYKRLHVPGATFHGPDGLSRLPISHQPSLAIVTRSGRNTDVPQPNTSTPKTNDIIANPLISHDDDPNDLPPESSDPATDWTPVYWNHLEMIDQQARDPLTGPIVRSLKGITNPQTAADKGDTPISRATLDKYFLDENGILRIKRPFNPIVVPAAVRPYIMALCHDSPLKGHFAAEQTYQVTSRQFYWRAMKLDIQTHVLNCITCNQFQRGSSRSVPMAKGLISTGFMELAAMDIVGPLKPDSRGHMYIFTFIDHWSRLLVAVPLKTITGEAVAKALIAHVFAKFGIPRRLLSDNGAQLVAGVLGALVAQLGIKQLRTMVYTPSHNAICERTHKDLIRVLATLVNTSQSNWGDQLFLATFCMNSHINKSTGETPFFLSTLRDAHFPTADMFLEQEPFRDTTRHDFVSDLYTEMRTLYRKIIDRQEAAAAARCATFNRKAMAKPVRAGMKCFLKVFAPPRHLSKKLYKKFDGPYRILKVIGSSAVEIQKIFPVDLKDAAVKRAHKNQIKLAPDTLLANGDIPPSIYPQWAQQEEDVDDPPPGSDIALRKGGPIVNAHTPATSATQPTLELGDKLDAGAIFVQEQVFHLSLAEWDVMIKLPKVKVFESHLKVLKNEAAKAFKDMQSKATKAELKNLLDIISVTEREMKNFETAAKRQRRQTTPYQPCSANSPSDRCAQTAIFLPVYQPPQRNKESLYAIRWLSTYYRKKEIQLASELLQNGVYRPADIFPKRWNDLLQAYFYRKDAQSTPSPTSTFVDKTLVNPLLRKPADLLKSPPLTTTTLNPIQQSLLPPTTTIRPLLTPRVNTDTKQPTRQHSQRPYELPSVLDVVPTQDPSETDTYRDPFAYDRLIRSVLNVEIGRNMADDNDIPLNDTDIEETRTSGRKLSRFAYAGFEWYISKGKSYLWMNGTCYGLPSTALASIMCPRTFRTFYAATIKNNFKHVTQPDIPRNNRKSLQHLNTEHQRVKRGVHCNGRTLPLSPLPQYIQDRFADEDKDTSLTWFAMYQNWLRTGLIEIQLCQELNETNTKLLNLAANTHNEVHGLETLLKDLMNLEADDGLRKRKDLRTLIQNSFQERTARLRRSVSNSNYSTYVYDVSNVRHSRPKRAVLDFLGNIANDIIGVMSARDRAALNTKMEALTNQTNVLTRLETEQASMLNLTLTALQQHETVLENLIALNKINMTAHVANVAEFASILRNMQAIVTLIRTEVNAFVGAYTLAKEDHVPAGLSLPIPAHIETIHYFYNTIKVFPSISNESFIMHMHIPLVHDNRKFTLFKAIPWPFKPNSTSDMFSYFQPEKEYIALHSDSTMHLLLDSAARQKCANADEIGICHPLTETYTNAFTCSYALLMSNSEEVQKHCTTMWTLRPRDRFVGLRHGMDWVFSLTQPSKVRVVDAAGRPFTTRPLTELPRTGVLHLPPGASAVVNQATLYAGALYSSMADDADTVVIPDISLQALQHLLDPIVMTPDAQNILKEALRESNNSLQLAGASSMDQRIRNAVASGRPNKAKITSPWRCPDLPLPMDEYLANSFLSRLNSKSFYDWTSPFSSCLRRIVPPDMTTLNIVSTTVK</sequence>
<dbReference type="Gene3D" id="1.10.340.70">
    <property type="match status" value="1"/>
</dbReference>
<dbReference type="GO" id="GO:0042575">
    <property type="term" value="C:DNA polymerase complex"/>
    <property type="evidence" value="ECO:0007669"/>
    <property type="project" value="UniProtKB-ARBA"/>
</dbReference>
<proteinExistence type="predicted"/>
<dbReference type="InterPro" id="IPR050951">
    <property type="entry name" value="Retrovirus_Pol_polyprotein"/>
</dbReference>
<reference evidence="5" key="1">
    <citation type="submission" date="2021-07" db="EMBL/GenBank/DDBJ databases">
        <authorList>
            <person name="Catto M.A."/>
            <person name="Jacobson A."/>
            <person name="Kennedy G."/>
            <person name="Labadie P."/>
            <person name="Hunt B.G."/>
            <person name="Srinivasan R."/>
        </authorList>
    </citation>
    <scope>NUCLEOTIDE SEQUENCE</scope>
    <source>
        <strain evidence="5">PL_HMW_Pooled</strain>
        <tissue evidence="5">Head</tissue>
    </source>
</reference>
<dbReference type="Pfam" id="PF17921">
    <property type="entry name" value="Integrase_H2C2"/>
    <property type="match status" value="1"/>
</dbReference>
<accession>A0AAE1L845</accession>
<dbReference type="PROSITE" id="PS50994">
    <property type="entry name" value="INTEGRASE"/>
    <property type="match status" value="1"/>
</dbReference>
<evidence type="ECO:0000256" key="1">
    <source>
        <dbReference type="ARBA" id="ARBA00012493"/>
    </source>
</evidence>
<feature type="coiled-coil region" evidence="2">
    <location>
        <begin position="1049"/>
        <end position="1076"/>
    </location>
</feature>
<reference evidence="5" key="2">
    <citation type="journal article" date="2023" name="BMC Genomics">
        <title>Pest status, molecular evolution, and epigenetic factors derived from the genome assembly of Frankliniella fusca, a thysanopteran phytovirus vector.</title>
        <authorList>
            <person name="Catto M.A."/>
            <person name="Labadie P.E."/>
            <person name="Jacobson A.L."/>
            <person name="Kennedy G.G."/>
            <person name="Srinivasan R."/>
            <person name="Hunt B.G."/>
        </authorList>
    </citation>
    <scope>NUCLEOTIDE SEQUENCE</scope>
    <source>
        <strain evidence="5">PL_HMW_Pooled</strain>
    </source>
</reference>
<dbReference type="EC" id="2.7.7.49" evidence="1"/>
<gene>
    <name evidence="5" type="ORF">KUF71_019824</name>
</gene>
<dbReference type="SUPFAM" id="SSF56672">
    <property type="entry name" value="DNA/RNA polymerases"/>
    <property type="match status" value="1"/>
</dbReference>
<dbReference type="SUPFAM" id="SSF53098">
    <property type="entry name" value="Ribonuclease H-like"/>
    <property type="match status" value="1"/>
</dbReference>
<dbReference type="InterPro" id="IPR012337">
    <property type="entry name" value="RNaseH-like_sf"/>
</dbReference>
<dbReference type="InterPro" id="IPR022048">
    <property type="entry name" value="Envelope_fusion-like"/>
</dbReference>
<dbReference type="Gene3D" id="3.30.70.270">
    <property type="match status" value="1"/>
</dbReference>
<dbReference type="EMBL" id="JAHWGI010000122">
    <property type="protein sequence ID" value="KAK3909815.1"/>
    <property type="molecule type" value="Genomic_DNA"/>
</dbReference>
<evidence type="ECO:0000313" key="6">
    <source>
        <dbReference type="Proteomes" id="UP001219518"/>
    </source>
</evidence>
<dbReference type="InterPro" id="IPR043502">
    <property type="entry name" value="DNA/RNA_pol_sf"/>
</dbReference>
<dbReference type="InterPro" id="IPR041588">
    <property type="entry name" value="Integrase_H2C2"/>
</dbReference>
<keyword evidence="6" id="KW-1185">Reference proteome</keyword>
<feature type="domain" description="Integrase catalytic" evidence="4">
    <location>
        <begin position="631"/>
        <end position="800"/>
    </location>
</feature>
<dbReference type="FunFam" id="3.30.420.10:FF:000032">
    <property type="entry name" value="Retrovirus-related Pol polyprotein from transposon 297-like Protein"/>
    <property type="match status" value="1"/>
</dbReference>
<dbReference type="Gene3D" id="3.10.10.10">
    <property type="entry name" value="HIV Type 1 Reverse Transcriptase, subunit A, domain 1"/>
    <property type="match status" value="1"/>
</dbReference>
<dbReference type="GO" id="GO:0003964">
    <property type="term" value="F:RNA-directed DNA polymerase activity"/>
    <property type="evidence" value="ECO:0007669"/>
    <property type="project" value="UniProtKB-EC"/>
</dbReference>
<dbReference type="GO" id="GO:0015074">
    <property type="term" value="P:DNA integration"/>
    <property type="evidence" value="ECO:0007669"/>
    <property type="project" value="InterPro"/>
</dbReference>
<dbReference type="InterPro" id="IPR043128">
    <property type="entry name" value="Rev_trsase/Diguanyl_cyclase"/>
</dbReference>
<dbReference type="InterPro" id="IPR001584">
    <property type="entry name" value="Integrase_cat-core"/>
</dbReference>
<dbReference type="Proteomes" id="UP001219518">
    <property type="component" value="Unassembled WGS sequence"/>
</dbReference>
<feature type="region of interest" description="Disordered" evidence="3">
    <location>
        <begin position="1"/>
        <end position="26"/>
    </location>
</feature>
<dbReference type="GO" id="GO:0003676">
    <property type="term" value="F:nucleic acid binding"/>
    <property type="evidence" value="ECO:0007669"/>
    <property type="project" value="InterPro"/>
</dbReference>
<organism evidence="5 6">
    <name type="scientific">Frankliniella fusca</name>
    <dbReference type="NCBI Taxonomy" id="407009"/>
    <lineage>
        <taxon>Eukaryota</taxon>
        <taxon>Metazoa</taxon>
        <taxon>Ecdysozoa</taxon>
        <taxon>Arthropoda</taxon>
        <taxon>Hexapoda</taxon>
        <taxon>Insecta</taxon>
        <taxon>Pterygota</taxon>
        <taxon>Neoptera</taxon>
        <taxon>Paraneoptera</taxon>
        <taxon>Thysanoptera</taxon>
        <taxon>Terebrantia</taxon>
        <taxon>Thripoidea</taxon>
        <taxon>Thripidae</taxon>
        <taxon>Frankliniella</taxon>
    </lineage>
</organism>
<evidence type="ECO:0000259" key="4">
    <source>
        <dbReference type="PROSITE" id="PS50994"/>
    </source>
</evidence>
<dbReference type="InterPro" id="IPR036397">
    <property type="entry name" value="RNaseH_sf"/>
</dbReference>
<evidence type="ECO:0000313" key="5">
    <source>
        <dbReference type="EMBL" id="KAK3909815.1"/>
    </source>
</evidence>
<evidence type="ECO:0000256" key="2">
    <source>
        <dbReference type="SAM" id="Coils"/>
    </source>
</evidence>
<feature type="non-terminal residue" evidence="5">
    <location>
        <position position="1985"/>
    </location>
</feature>
<dbReference type="PANTHER" id="PTHR37984">
    <property type="entry name" value="PROTEIN CBG26694"/>
    <property type="match status" value="1"/>
</dbReference>
<evidence type="ECO:0000256" key="3">
    <source>
        <dbReference type="SAM" id="MobiDB-lite"/>
    </source>
</evidence>
<dbReference type="PANTHER" id="PTHR37984:SF5">
    <property type="entry name" value="PROTEIN NYNRIN-LIKE"/>
    <property type="match status" value="1"/>
</dbReference>
<feature type="region of interest" description="Disordered" evidence="3">
    <location>
        <begin position="950"/>
        <end position="981"/>
    </location>
</feature>
<dbReference type="Gene3D" id="3.30.420.10">
    <property type="entry name" value="Ribonuclease H-like superfamily/Ribonuclease H"/>
    <property type="match status" value="1"/>
</dbReference>
<dbReference type="Pfam" id="PF00665">
    <property type="entry name" value="rve"/>
    <property type="match status" value="1"/>
</dbReference>
<name>A0AAE1L845_9NEOP</name>
<dbReference type="Pfam" id="PF12259">
    <property type="entry name" value="Baculo_F"/>
    <property type="match status" value="1"/>
</dbReference>
<protein>
    <recommendedName>
        <fullName evidence="1">RNA-directed DNA polymerase</fullName>
        <ecNumber evidence="1">2.7.7.49</ecNumber>
    </recommendedName>
</protein>
<comment type="caution">
    <text evidence="5">The sequence shown here is derived from an EMBL/GenBank/DDBJ whole genome shotgun (WGS) entry which is preliminary data.</text>
</comment>
<keyword evidence="2" id="KW-0175">Coiled coil</keyword>